<protein>
    <submittedName>
        <fullName evidence="5">Glycerate kinase 1</fullName>
    </submittedName>
</protein>
<dbReference type="SUPFAM" id="SSF110738">
    <property type="entry name" value="Glycerate kinase I"/>
    <property type="match status" value="1"/>
</dbReference>
<dbReference type="RefSeq" id="WP_014216002.1">
    <property type="nucleotide sequence ID" value="NC_016605.1"/>
</dbReference>
<keyword evidence="2 4" id="KW-0808">Transferase</keyword>
<dbReference type="HOGENOM" id="CLU_028255_0_0_9"/>
<evidence type="ECO:0000256" key="1">
    <source>
        <dbReference type="ARBA" id="ARBA00006284"/>
    </source>
</evidence>
<dbReference type="InterPro" id="IPR018197">
    <property type="entry name" value="Glycerate_kinase_RE-like"/>
</dbReference>
<organism evidence="5 6">
    <name type="scientific">Pediococcus claussenii (strain ATCC BAA-344 / DSM 14800 / JCM 18046 / KCTC 3811 / LMG 21948 / P06)</name>
    <dbReference type="NCBI Taxonomy" id="701521"/>
    <lineage>
        <taxon>Bacteria</taxon>
        <taxon>Bacillati</taxon>
        <taxon>Bacillota</taxon>
        <taxon>Bacilli</taxon>
        <taxon>Lactobacillales</taxon>
        <taxon>Lactobacillaceae</taxon>
        <taxon>Pediococcus</taxon>
    </lineage>
</organism>
<comment type="similarity">
    <text evidence="1 4">Belongs to the glycerate kinase type-1 family.</text>
</comment>
<dbReference type="PANTHER" id="PTHR21599">
    <property type="entry name" value="GLYCERATE KINASE"/>
    <property type="match status" value="1"/>
</dbReference>
<dbReference type="STRING" id="701521.PECL_1590"/>
<dbReference type="NCBIfam" id="TIGR00045">
    <property type="entry name" value="glycerate kinase"/>
    <property type="match status" value="1"/>
</dbReference>
<gene>
    <name evidence="5" type="primary">glxK</name>
    <name evidence="5" type="ordered locus">PECL_1590</name>
</gene>
<evidence type="ECO:0000256" key="4">
    <source>
        <dbReference type="PIRNR" id="PIRNR006078"/>
    </source>
</evidence>
<dbReference type="Gene3D" id="3.40.50.10350">
    <property type="entry name" value="Glycerate kinase, domain 1"/>
    <property type="match status" value="1"/>
</dbReference>
<sequence>MKAVVALDSFKESMSSIEANNAVEAGFESSNIMCEKVAIADGGEGTVEAFLHNKDGGQLVSVVVHDILKHEIEGKYAWFAEEKVAVIECAAASGIQLSRSYSKISAMKYSSIGTGELIKNAINMGASKIIVGLGGSATTDGGMGILSALGGKFYDANGENVTNVSQIGTIRNVDLEEVNLNHVQIIAAADVDNSLLGANGASEIFGPQKGLRREEIKQRDRELTSYAEVLDPKKRGNVSGDGAAGGIGFALRMLGGDLVSGFKVIANLSNLEEKIKSADIVITGEGRIDAKSVHGKAPVGIAKLAYSNNVPCVALVGQQTSSLTALRASGFTSVFPIISKISTLEEAMNEGIVNLTNMAERVGFLLNLHE</sequence>
<dbReference type="GO" id="GO:0008887">
    <property type="term" value="F:glycerate kinase activity"/>
    <property type="evidence" value="ECO:0007669"/>
    <property type="project" value="UniProtKB-UniRule"/>
</dbReference>
<evidence type="ECO:0000256" key="2">
    <source>
        <dbReference type="ARBA" id="ARBA00022679"/>
    </source>
</evidence>
<dbReference type="Pfam" id="PF02595">
    <property type="entry name" value="Gly_kinase"/>
    <property type="match status" value="1"/>
</dbReference>
<evidence type="ECO:0000313" key="5">
    <source>
        <dbReference type="EMBL" id="AEV95808.1"/>
    </source>
</evidence>
<evidence type="ECO:0000256" key="3">
    <source>
        <dbReference type="ARBA" id="ARBA00022777"/>
    </source>
</evidence>
<dbReference type="EMBL" id="CP003137">
    <property type="protein sequence ID" value="AEV95808.1"/>
    <property type="molecule type" value="Genomic_DNA"/>
</dbReference>
<evidence type="ECO:0000313" key="6">
    <source>
        <dbReference type="Proteomes" id="UP000005444"/>
    </source>
</evidence>
<dbReference type="GO" id="GO:0031388">
    <property type="term" value="P:organic acid phosphorylation"/>
    <property type="evidence" value="ECO:0007669"/>
    <property type="project" value="UniProtKB-UniRule"/>
</dbReference>
<dbReference type="KEGG" id="pce:PECL_1590"/>
<keyword evidence="6" id="KW-1185">Reference proteome</keyword>
<accession>G8PAU0</accession>
<dbReference type="InterPro" id="IPR004381">
    <property type="entry name" value="Glycerate_kinase"/>
</dbReference>
<proteinExistence type="inferred from homology"/>
<keyword evidence="3 4" id="KW-0418">Kinase</keyword>
<dbReference type="PANTHER" id="PTHR21599:SF0">
    <property type="entry name" value="GLYCERATE KINASE"/>
    <property type="match status" value="1"/>
</dbReference>
<dbReference type="PATRIC" id="fig|701521.8.peg.1491"/>
<dbReference type="AlphaFoldDB" id="G8PAU0"/>
<dbReference type="InterPro" id="IPR036129">
    <property type="entry name" value="Glycerate_kinase_sf"/>
</dbReference>
<dbReference type="eggNOG" id="COG1929">
    <property type="taxonomic scope" value="Bacteria"/>
</dbReference>
<dbReference type="InterPro" id="IPR018193">
    <property type="entry name" value="Glyc_kinase_flavodox-like_fold"/>
</dbReference>
<dbReference type="Gene3D" id="3.90.1510.10">
    <property type="entry name" value="Glycerate kinase, domain 2"/>
    <property type="match status" value="1"/>
</dbReference>
<reference evidence="5 6" key="1">
    <citation type="journal article" date="2012" name="J. Bacteriol.">
        <title>Complete Genome Sequence of the Beer Spoilage Organism Pediococcus claussenii ATCC BAA-344T.</title>
        <authorList>
            <person name="Pittet V."/>
            <person name="Abegunde T."/>
            <person name="Marfleet T."/>
            <person name="Haakensen M."/>
            <person name="Morrow K."/>
            <person name="Jayaprakash T."/>
            <person name="Schroeder K."/>
            <person name="Trost B."/>
            <person name="Byrns S."/>
            <person name="Bergsveinson J."/>
            <person name="Kusalik A."/>
            <person name="Ziola B."/>
        </authorList>
    </citation>
    <scope>NUCLEOTIDE SEQUENCE [LARGE SCALE GENOMIC DNA]</scope>
    <source>
        <strain evidence="5 6">ATCC BAA-344</strain>
    </source>
</reference>
<name>G8PAU0_PEDCP</name>
<dbReference type="Proteomes" id="UP000005444">
    <property type="component" value="Chromosome"/>
</dbReference>
<dbReference type="PIRSF" id="PIRSF006078">
    <property type="entry name" value="GlxK"/>
    <property type="match status" value="1"/>
</dbReference>